<dbReference type="PANTHER" id="PTHR43358">
    <property type="entry name" value="ALPHA/BETA-HYDROLASE"/>
    <property type="match status" value="1"/>
</dbReference>
<evidence type="ECO:0000313" key="2">
    <source>
        <dbReference type="EMBL" id="MDV7693611.1"/>
    </source>
</evidence>
<dbReference type="AlphaFoldDB" id="A0AAP5TBI6"/>
<name>A0AAP5TBI6_9LACO</name>
<sequence>MHTKKALKIAGISLIGVAASLGISSLVSYQMGIINSDAHKRRAIRNARSKDNTPDTYNWYKQLIKQTWFIRAEDGIHLAAAYISNNSDKTVILAHGYHHAHEQMIPYAKLFMDLGYNVLMPDARGHGVSDGNIVGFGWLDRRDYIKWIEEINSRSKTPQQIVLFGISMGAATVLATAGETDLPDNVKAVVEDSGFSSAQKEFSYRLGHHFYLPPFISTFVSLMTRVTGGYSLKEADIAHQASNITIPVLMIHGDADRYVPVEMMAEIKASLAKQLPKESHEVPGADHVESRLTDPQKYQQTIAHFLKQWIKEA</sequence>
<feature type="domain" description="Serine aminopeptidase S33" evidence="1">
    <location>
        <begin position="87"/>
        <end position="197"/>
    </location>
</feature>
<dbReference type="InterPro" id="IPR022742">
    <property type="entry name" value="Hydrolase_4"/>
</dbReference>
<dbReference type="SUPFAM" id="SSF53474">
    <property type="entry name" value="alpha/beta-Hydrolases"/>
    <property type="match status" value="1"/>
</dbReference>
<reference evidence="2" key="1">
    <citation type="submission" date="2019-10" db="EMBL/GenBank/DDBJ databases">
        <title>Malate fermentation in French cider.</title>
        <authorList>
            <person name="Cousin F.J."/>
            <person name="Medina Fernandez S."/>
            <person name="Misery B."/>
            <person name="Laplace J.-M."/>
            <person name="Cretenet M."/>
        </authorList>
    </citation>
    <scope>NUCLEOTIDE SEQUENCE</scope>
    <source>
        <strain evidence="2">UCMA15901</strain>
    </source>
</reference>
<comment type="caution">
    <text evidence="2">The sequence shown here is derived from an EMBL/GenBank/DDBJ whole genome shotgun (WGS) entry which is preliminary data.</text>
</comment>
<dbReference type="PANTHER" id="PTHR43358:SF4">
    <property type="entry name" value="ALPHA_BETA HYDROLASE FOLD-1 DOMAIN-CONTAINING PROTEIN"/>
    <property type="match status" value="1"/>
</dbReference>
<proteinExistence type="predicted"/>
<evidence type="ECO:0000313" key="3">
    <source>
        <dbReference type="Proteomes" id="UP001275867"/>
    </source>
</evidence>
<keyword evidence="2" id="KW-0378">Hydrolase</keyword>
<dbReference type="Gene3D" id="3.40.50.1820">
    <property type="entry name" value="alpha/beta hydrolase"/>
    <property type="match status" value="1"/>
</dbReference>
<accession>A0AAP5TBI6</accession>
<protein>
    <submittedName>
        <fullName evidence="2">Alpha/beta fold hydrolase</fullName>
    </submittedName>
</protein>
<organism evidence="2 3">
    <name type="scientific">Pediococcus parvulus</name>
    <dbReference type="NCBI Taxonomy" id="54062"/>
    <lineage>
        <taxon>Bacteria</taxon>
        <taxon>Bacillati</taxon>
        <taxon>Bacillota</taxon>
        <taxon>Bacilli</taxon>
        <taxon>Lactobacillales</taxon>
        <taxon>Lactobacillaceae</taxon>
        <taxon>Pediococcus</taxon>
    </lineage>
</organism>
<dbReference type="RefSeq" id="WP_317762641.1">
    <property type="nucleotide sequence ID" value="NZ_CP158977.1"/>
</dbReference>
<gene>
    <name evidence="2" type="ORF">GA842_01705</name>
</gene>
<dbReference type="Proteomes" id="UP001275867">
    <property type="component" value="Unassembled WGS sequence"/>
</dbReference>
<dbReference type="InterPro" id="IPR052920">
    <property type="entry name" value="DNA-binding_regulatory"/>
</dbReference>
<dbReference type="GO" id="GO:0016787">
    <property type="term" value="F:hydrolase activity"/>
    <property type="evidence" value="ECO:0007669"/>
    <property type="project" value="UniProtKB-KW"/>
</dbReference>
<dbReference type="Pfam" id="PF12146">
    <property type="entry name" value="Hydrolase_4"/>
    <property type="match status" value="1"/>
</dbReference>
<dbReference type="EMBL" id="WERX01000003">
    <property type="protein sequence ID" value="MDV7693611.1"/>
    <property type="molecule type" value="Genomic_DNA"/>
</dbReference>
<evidence type="ECO:0000259" key="1">
    <source>
        <dbReference type="Pfam" id="PF12146"/>
    </source>
</evidence>
<dbReference type="InterPro" id="IPR029058">
    <property type="entry name" value="AB_hydrolase_fold"/>
</dbReference>